<evidence type="ECO:0000259" key="3">
    <source>
        <dbReference type="PROSITE" id="PS50056"/>
    </source>
</evidence>
<feature type="domain" description="Tyrosine-protein phosphatase" evidence="2">
    <location>
        <begin position="163"/>
        <end position="418"/>
    </location>
</feature>
<name>A0A4V6A1V9_STECR</name>
<keyword evidence="5" id="KW-1185">Reference proteome</keyword>
<dbReference type="InterPro" id="IPR000242">
    <property type="entry name" value="PTP_cat"/>
</dbReference>
<dbReference type="CDD" id="cd00047">
    <property type="entry name" value="PTPc"/>
    <property type="match status" value="1"/>
</dbReference>
<comment type="caution">
    <text evidence="4">The sequence shown here is derived from an EMBL/GenBank/DDBJ whole genome shotgun (WGS) entry which is preliminary data.</text>
</comment>
<sequence length="528" mass="60632">MSTSNATPLRTESAFSNDSGSEKTKSRRLPCKRDIDCLVWNTVFSHLRTKNRVDRSEVFFASSPLDIFKANVRRSQISRETMSGKRKSNGISPILRKPKQKLGDGLLTALQNSVKRIYMRQEPEIEDADDDKDEEKTVTVQVDCSDCRKKWASETTGRKVKFLRKEFEKLRRYDPEGKTTSAFEKNPEKNRYNDVVCMDSSRVVLKNRTSDYIHASWVTLPNNAKYICTQGPLEKTIEDFWLMTIQEKSKVVVMLCNLMEMGEEKCAQYWPLGKEETATYGIVKVKNCGTPPSGSDDIQYTVLEVEASLRRFFNTTFTVHHYRWTQWPDHLAPLSPAPIVDLLRLTKPKAANRPIVVHCSAGIGRTGTYVGIDYAFEKLKLNQEIKMTDILREIRGQRLKSVQSTLQYAYMHVCLLEYLALNKDVKRDSRFYAFMSDYRDFIGRYMKRQEKKKARESSKTVEEEEPPGSRVLQPSLYLVLSIKNCVNCPLLGCPPARVSTVLVLEQQRRNFCNVSNAFSLLLSKLPAV</sequence>
<dbReference type="SUPFAM" id="SSF52799">
    <property type="entry name" value="(Phosphotyrosine protein) phosphatases II"/>
    <property type="match status" value="1"/>
</dbReference>
<dbReference type="Pfam" id="PF00102">
    <property type="entry name" value="Y_phosphatase"/>
    <property type="match status" value="1"/>
</dbReference>
<feature type="region of interest" description="Disordered" evidence="1">
    <location>
        <begin position="1"/>
        <end position="27"/>
    </location>
</feature>
<dbReference type="SMART" id="SM00194">
    <property type="entry name" value="PTPc"/>
    <property type="match status" value="1"/>
</dbReference>
<dbReference type="InterPro" id="IPR000387">
    <property type="entry name" value="Tyr_Pase_dom"/>
</dbReference>
<organism evidence="4 5">
    <name type="scientific">Steinernema carpocapsae</name>
    <name type="common">Entomopathogenic nematode</name>
    <dbReference type="NCBI Taxonomy" id="34508"/>
    <lineage>
        <taxon>Eukaryota</taxon>
        <taxon>Metazoa</taxon>
        <taxon>Ecdysozoa</taxon>
        <taxon>Nematoda</taxon>
        <taxon>Chromadorea</taxon>
        <taxon>Rhabditida</taxon>
        <taxon>Tylenchina</taxon>
        <taxon>Panagrolaimomorpha</taxon>
        <taxon>Strongyloidoidea</taxon>
        <taxon>Steinernematidae</taxon>
        <taxon>Steinernema</taxon>
    </lineage>
</organism>
<dbReference type="Proteomes" id="UP000298663">
    <property type="component" value="Unassembled WGS sequence"/>
</dbReference>
<dbReference type="PROSITE" id="PS50056">
    <property type="entry name" value="TYR_PHOSPHATASE_2"/>
    <property type="match status" value="1"/>
</dbReference>
<evidence type="ECO:0000259" key="2">
    <source>
        <dbReference type="PROSITE" id="PS50055"/>
    </source>
</evidence>
<accession>A0A4V6A1V9</accession>
<dbReference type="PRINTS" id="PR00700">
    <property type="entry name" value="PRTYPHPHTASE"/>
</dbReference>
<dbReference type="InterPro" id="IPR029021">
    <property type="entry name" value="Prot-tyrosine_phosphatase-like"/>
</dbReference>
<protein>
    <recommendedName>
        <fullName evidence="6">Tyrosine-protein phosphatase domain-containing protein</fullName>
    </recommendedName>
</protein>
<dbReference type="InterPro" id="IPR016130">
    <property type="entry name" value="Tyr_Pase_AS"/>
</dbReference>
<dbReference type="OrthoDB" id="6058203at2759"/>
<reference evidence="4 5" key="1">
    <citation type="journal article" date="2015" name="Genome Biol.">
        <title>Comparative genomics of Steinernema reveals deeply conserved gene regulatory networks.</title>
        <authorList>
            <person name="Dillman A.R."/>
            <person name="Macchietto M."/>
            <person name="Porter C.F."/>
            <person name="Rogers A."/>
            <person name="Williams B."/>
            <person name="Antoshechkin I."/>
            <person name="Lee M.M."/>
            <person name="Goodwin Z."/>
            <person name="Lu X."/>
            <person name="Lewis E.E."/>
            <person name="Goodrich-Blair H."/>
            <person name="Stock S.P."/>
            <person name="Adams B.J."/>
            <person name="Sternberg P.W."/>
            <person name="Mortazavi A."/>
        </authorList>
    </citation>
    <scope>NUCLEOTIDE SEQUENCE [LARGE SCALE GENOMIC DNA]</scope>
    <source>
        <strain evidence="4 5">ALL</strain>
    </source>
</reference>
<evidence type="ECO:0000256" key="1">
    <source>
        <dbReference type="SAM" id="MobiDB-lite"/>
    </source>
</evidence>
<dbReference type="SMART" id="SM00404">
    <property type="entry name" value="PTPc_motif"/>
    <property type="match status" value="1"/>
</dbReference>
<dbReference type="Gene3D" id="3.90.190.10">
    <property type="entry name" value="Protein tyrosine phosphatase superfamily"/>
    <property type="match status" value="1"/>
</dbReference>
<dbReference type="PROSITE" id="PS50055">
    <property type="entry name" value="TYR_PHOSPHATASE_PTP"/>
    <property type="match status" value="1"/>
</dbReference>
<reference evidence="4 5" key="2">
    <citation type="journal article" date="2019" name="G3 (Bethesda)">
        <title>Hybrid Assembly of the Genome of the Entomopathogenic Nematode Steinernema carpocapsae Identifies the X-Chromosome.</title>
        <authorList>
            <person name="Serra L."/>
            <person name="Macchietto M."/>
            <person name="Macias-Munoz A."/>
            <person name="McGill C.J."/>
            <person name="Rodriguez I.M."/>
            <person name="Rodriguez B."/>
            <person name="Murad R."/>
            <person name="Mortazavi A."/>
        </authorList>
    </citation>
    <scope>NUCLEOTIDE SEQUENCE [LARGE SCALE GENOMIC DNA]</scope>
    <source>
        <strain evidence="4 5">ALL</strain>
    </source>
</reference>
<dbReference type="EMBL" id="AZBU02000005">
    <property type="protein sequence ID" value="TKR76885.1"/>
    <property type="molecule type" value="Genomic_DNA"/>
</dbReference>
<dbReference type="PROSITE" id="PS00383">
    <property type="entry name" value="TYR_PHOSPHATASE_1"/>
    <property type="match status" value="1"/>
</dbReference>
<dbReference type="GO" id="GO:0004725">
    <property type="term" value="F:protein tyrosine phosphatase activity"/>
    <property type="evidence" value="ECO:0007669"/>
    <property type="project" value="InterPro"/>
</dbReference>
<dbReference type="AlphaFoldDB" id="A0A4V6A1V9"/>
<dbReference type="STRING" id="34508.A0A4V6A1V9"/>
<evidence type="ECO:0000313" key="4">
    <source>
        <dbReference type="EMBL" id="TKR76885.1"/>
    </source>
</evidence>
<proteinExistence type="predicted"/>
<feature type="compositionally biased region" description="Polar residues" evidence="1">
    <location>
        <begin position="1"/>
        <end position="19"/>
    </location>
</feature>
<dbReference type="PANTHER" id="PTHR46163">
    <property type="entry name" value="TYROSINE-PROTEIN PHOSPHATASE-RELATED"/>
    <property type="match status" value="1"/>
</dbReference>
<evidence type="ECO:0000313" key="5">
    <source>
        <dbReference type="Proteomes" id="UP000298663"/>
    </source>
</evidence>
<evidence type="ECO:0008006" key="6">
    <source>
        <dbReference type="Google" id="ProtNLM"/>
    </source>
</evidence>
<gene>
    <name evidence="4" type="ORF">L596_017957</name>
</gene>
<dbReference type="InterPro" id="IPR003595">
    <property type="entry name" value="Tyr_Pase_cat"/>
</dbReference>
<dbReference type="InterPro" id="IPR052782">
    <property type="entry name" value="Oocyte-zygote_transition_reg"/>
</dbReference>
<feature type="domain" description="Tyrosine specific protein phosphatases" evidence="3">
    <location>
        <begin position="340"/>
        <end position="409"/>
    </location>
</feature>